<protein>
    <submittedName>
        <fullName evidence="3">Uncharacterized protein</fullName>
    </submittedName>
</protein>
<sequence length="290" mass="33604">MNKSEKLAYRLSQILSRLHSGEKLSLIDLQQEFGVHERTVLRDFSRLAFLPIEREDGYYFLKQLDHRNPKALLTLNSLSSMGVDKLFPDRAVMTQALSHKTQAILFRHLPIEDSSRFQTTLRVIANAIHQRNTLTLTCQRRRYHRVEPYQLINEHGIWHLVSVLRNQSYSFRVAEITELVQHDDIYTPSPSFNEKLIREELHWNTQGILEVIAQVGSRRIDDYQKSEQPMAIQVLKELGYGSTLISIETSDIHALMPVLKSWLPDIDVISPSWVKQALVRDVEAYLATCS</sequence>
<feature type="domain" description="WCX" evidence="2">
    <location>
        <begin position="228"/>
        <end position="286"/>
    </location>
</feature>
<feature type="domain" description="WYL" evidence="1">
    <location>
        <begin position="120"/>
        <end position="179"/>
    </location>
</feature>
<dbReference type="AlphaFoldDB" id="A0A1C3J2G0"/>
<name>A0A1C3J2G0_9VIBR</name>
<organism evidence="3 4">
    <name type="scientific">Vibrio atlanticus</name>
    <dbReference type="NCBI Taxonomy" id="693153"/>
    <lineage>
        <taxon>Bacteria</taxon>
        <taxon>Pseudomonadati</taxon>
        <taxon>Pseudomonadota</taxon>
        <taxon>Gammaproteobacteria</taxon>
        <taxon>Vibrionales</taxon>
        <taxon>Vibrionaceae</taxon>
        <taxon>Vibrio</taxon>
    </lineage>
</organism>
<reference evidence="4" key="1">
    <citation type="submission" date="2016-06" db="EMBL/GenBank/DDBJ databases">
        <authorList>
            <person name="Rodrigo-Torres Lidia"/>
            <person name="Arahal R.David."/>
        </authorList>
    </citation>
    <scope>NUCLEOTIDE SEQUENCE [LARGE SCALE GENOMIC DNA]</scope>
    <source>
        <strain evidence="4">CECT 7223</strain>
    </source>
</reference>
<evidence type="ECO:0000313" key="3">
    <source>
        <dbReference type="EMBL" id="SBS67801.1"/>
    </source>
</evidence>
<dbReference type="GeneID" id="94231847"/>
<dbReference type="Proteomes" id="UP000092876">
    <property type="component" value="Unassembled WGS sequence"/>
</dbReference>
<evidence type="ECO:0000259" key="1">
    <source>
        <dbReference type="Pfam" id="PF13280"/>
    </source>
</evidence>
<evidence type="ECO:0000259" key="2">
    <source>
        <dbReference type="Pfam" id="PF25583"/>
    </source>
</evidence>
<dbReference type="PROSITE" id="PS52050">
    <property type="entry name" value="WYL"/>
    <property type="match status" value="1"/>
</dbReference>
<dbReference type="Pfam" id="PF25583">
    <property type="entry name" value="WCX"/>
    <property type="match status" value="1"/>
</dbReference>
<gene>
    <name evidence="3" type="ORF">VAT7223_03897</name>
</gene>
<evidence type="ECO:0000313" key="4">
    <source>
        <dbReference type="Proteomes" id="UP000092876"/>
    </source>
</evidence>
<proteinExistence type="predicted"/>
<dbReference type="PANTHER" id="PTHR34580:SF1">
    <property type="entry name" value="PROTEIN PAFC"/>
    <property type="match status" value="1"/>
</dbReference>
<accession>A0A1C3J2G0</accession>
<dbReference type="InterPro" id="IPR057727">
    <property type="entry name" value="WCX_dom"/>
</dbReference>
<dbReference type="Pfam" id="PF13280">
    <property type="entry name" value="WYL"/>
    <property type="match status" value="1"/>
</dbReference>
<dbReference type="RefSeq" id="WP_065680163.1">
    <property type="nucleotide sequence ID" value="NZ_AP025460.1"/>
</dbReference>
<dbReference type="InterPro" id="IPR051534">
    <property type="entry name" value="CBASS_pafABC_assoc_protein"/>
</dbReference>
<dbReference type="InterPro" id="IPR026881">
    <property type="entry name" value="WYL_dom"/>
</dbReference>
<dbReference type="PANTHER" id="PTHR34580">
    <property type="match status" value="1"/>
</dbReference>
<dbReference type="EMBL" id="FLQP01000071">
    <property type="protein sequence ID" value="SBS67801.1"/>
    <property type="molecule type" value="Genomic_DNA"/>
</dbReference>